<sequence length="37" mass="4346">MHHAIDYSYRKVKPCRCSLTHHSLLLSNYNAIMQLSN</sequence>
<evidence type="ECO:0000313" key="1">
    <source>
        <dbReference type="EMBL" id="OAY21251.1"/>
    </source>
</evidence>
<protein>
    <submittedName>
        <fullName evidence="1">Uncharacterized protein</fullName>
    </submittedName>
</protein>
<gene>
    <name evidence="1" type="ORF">MANES_S104300</name>
</gene>
<accession>A0A199U9F1</accession>
<dbReference type="EMBL" id="KV451560">
    <property type="protein sequence ID" value="OAY21251.1"/>
    <property type="molecule type" value="Genomic_DNA"/>
</dbReference>
<dbReference type="AlphaFoldDB" id="A0A199U9F1"/>
<proteinExistence type="predicted"/>
<name>A0A199U9F1_MANES</name>
<reference evidence="1" key="1">
    <citation type="submission" date="2016-02" db="EMBL/GenBank/DDBJ databases">
        <title>WGS assembly of Manihot esculenta.</title>
        <authorList>
            <person name="Bredeson J.V."/>
            <person name="Prochnik S.E."/>
            <person name="Lyons J.B."/>
            <person name="Schmutz J."/>
            <person name="Grimwood J."/>
            <person name="Vrebalov J."/>
            <person name="Bart R.S."/>
            <person name="Amuge T."/>
            <person name="Ferguson M.E."/>
            <person name="Green R."/>
            <person name="Putnam N."/>
            <person name="Stites J."/>
            <person name="Rounsley S."/>
            <person name="Rokhsar D.S."/>
        </authorList>
    </citation>
    <scope>NUCLEOTIDE SEQUENCE [LARGE SCALE GENOMIC DNA]</scope>
    <source>
        <tissue evidence="1">Leaf</tissue>
    </source>
</reference>
<organism evidence="1">
    <name type="scientific">Manihot esculenta</name>
    <name type="common">Cassava</name>
    <name type="synonym">Jatropha manihot</name>
    <dbReference type="NCBI Taxonomy" id="3983"/>
    <lineage>
        <taxon>Eukaryota</taxon>
        <taxon>Viridiplantae</taxon>
        <taxon>Streptophyta</taxon>
        <taxon>Embryophyta</taxon>
        <taxon>Tracheophyta</taxon>
        <taxon>Spermatophyta</taxon>
        <taxon>Magnoliopsida</taxon>
        <taxon>eudicotyledons</taxon>
        <taxon>Gunneridae</taxon>
        <taxon>Pentapetalae</taxon>
        <taxon>rosids</taxon>
        <taxon>fabids</taxon>
        <taxon>Malpighiales</taxon>
        <taxon>Euphorbiaceae</taxon>
        <taxon>Crotonoideae</taxon>
        <taxon>Manihoteae</taxon>
        <taxon>Manihot</taxon>
    </lineage>
</organism>